<dbReference type="Pfam" id="PF00560">
    <property type="entry name" value="LRR_1"/>
    <property type="match status" value="3"/>
</dbReference>
<dbReference type="STRING" id="3880.A0A072UGG7"/>
<dbReference type="GO" id="GO:0016020">
    <property type="term" value="C:membrane"/>
    <property type="evidence" value="ECO:0007669"/>
    <property type="project" value="UniProtKB-SubCell"/>
</dbReference>
<reference evidence="8" key="3">
    <citation type="submission" date="2015-04" db="UniProtKB">
        <authorList>
            <consortium name="EnsemblPlants"/>
        </authorList>
    </citation>
    <scope>IDENTIFICATION</scope>
    <source>
        <strain evidence="8">cv. Jemalong A17</strain>
    </source>
</reference>
<evidence type="ECO:0000313" key="9">
    <source>
        <dbReference type="Proteomes" id="UP000002051"/>
    </source>
</evidence>
<gene>
    <name evidence="7" type="ordered locus">MTR_4g005420</name>
</gene>
<sequence length="204" mass="22999">MFAALAEESITDEFDNSSSLFCLQHLQKLNLAANNFNRDFSTQNVEDFRIKSSELESCQLLTYRSMKISLVFFPKLPRWISLEHCSYRSRSIGNLRHLSELDLSHCQFNGTLPNSLSNLTKLNHLDFSFNNFTGPLPSFGMAKKLTHLHLFQNGLSGAIPPSSHFEGLQNHLSIDLNNSSIHGAFLRLFYPSVTAGDSTFVQPV</sequence>
<keyword evidence="7" id="KW-0675">Receptor</keyword>
<evidence type="ECO:0000256" key="3">
    <source>
        <dbReference type="ARBA" id="ARBA00022729"/>
    </source>
</evidence>
<evidence type="ECO:0000256" key="1">
    <source>
        <dbReference type="ARBA" id="ARBA00004370"/>
    </source>
</evidence>
<keyword evidence="3" id="KW-0732">Signal</keyword>
<dbReference type="InterPro" id="IPR050994">
    <property type="entry name" value="At_inactive_RLKs"/>
</dbReference>
<dbReference type="InterPro" id="IPR001611">
    <property type="entry name" value="Leu-rich_rpt"/>
</dbReference>
<keyword evidence="4" id="KW-0677">Repeat</keyword>
<evidence type="ECO:0000313" key="7">
    <source>
        <dbReference type="EMBL" id="KEH28526.1"/>
    </source>
</evidence>
<dbReference type="AlphaFoldDB" id="A0A072UGG7"/>
<dbReference type="HOGENOM" id="CLU_1345027_0_0_1"/>
<reference evidence="7 9" key="2">
    <citation type="journal article" date="2014" name="BMC Genomics">
        <title>An improved genome release (version Mt4.0) for the model legume Medicago truncatula.</title>
        <authorList>
            <person name="Tang H."/>
            <person name="Krishnakumar V."/>
            <person name="Bidwell S."/>
            <person name="Rosen B."/>
            <person name="Chan A."/>
            <person name="Zhou S."/>
            <person name="Gentzbittel L."/>
            <person name="Childs K.L."/>
            <person name="Yandell M."/>
            <person name="Gundlach H."/>
            <person name="Mayer K.F."/>
            <person name="Schwartz D.C."/>
            <person name="Town C.D."/>
        </authorList>
    </citation>
    <scope>GENOME REANNOTATION</scope>
    <source>
        <strain evidence="7">A17</strain>
        <strain evidence="8 9">cv. Jemalong A17</strain>
    </source>
</reference>
<dbReference type="PANTHER" id="PTHR48010:SF58">
    <property type="entry name" value="RECEPTOR PROTEIN KINASE-LIKE PROTEIN ZAR1"/>
    <property type="match status" value="1"/>
</dbReference>
<dbReference type="GO" id="GO:0016301">
    <property type="term" value="F:kinase activity"/>
    <property type="evidence" value="ECO:0007669"/>
    <property type="project" value="UniProtKB-KW"/>
</dbReference>
<dbReference type="Gene3D" id="3.80.10.10">
    <property type="entry name" value="Ribonuclease Inhibitor"/>
    <property type="match status" value="1"/>
</dbReference>
<keyword evidence="6" id="KW-0325">Glycoprotein</keyword>
<evidence type="ECO:0000256" key="6">
    <source>
        <dbReference type="ARBA" id="ARBA00023180"/>
    </source>
</evidence>
<comment type="subcellular location">
    <subcellularLocation>
        <location evidence="1">Membrane</location>
    </subcellularLocation>
</comment>
<keyword evidence="5" id="KW-0472">Membrane</keyword>
<dbReference type="PANTHER" id="PTHR48010">
    <property type="entry name" value="OS05G0588300 PROTEIN"/>
    <property type="match status" value="1"/>
</dbReference>
<dbReference type="FunFam" id="3.80.10.10:FF:000041">
    <property type="entry name" value="LRR receptor-like serine/threonine-protein kinase ERECTA"/>
    <property type="match status" value="1"/>
</dbReference>
<organism evidence="7 9">
    <name type="scientific">Medicago truncatula</name>
    <name type="common">Barrel medic</name>
    <name type="synonym">Medicago tribuloides</name>
    <dbReference type="NCBI Taxonomy" id="3880"/>
    <lineage>
        <taxon>Eukaryota</taxon>
        <taxon>Viridiplantae</taxon>
        <taxon>Streptophyta</taxon>
        <taxon>Embryophyta</taxon>
        <taxon>Tracheophyta</taxon>
        <taxon>Spermatophyta</taxon>
        <taxon>Magnoliopsida</taxon>
        <taxon>eudicotyledons</taxon>
        <taxon>Gunneridae</taxon>
        <taxon>Pentapetalae</taxon>
        <taxon>rosids</taxon>
        <taxon>fabids</taxon>
        <taxon>Fabales</taxon>
        <taxon>Fabaceae</taxon>
        <taxon>Papilionoideae</taxon>
        <taxon>50 kb inversion clade</taxon>
        <taxon>NPAAA clade</taxon>
        <taxon>Hologalegina</taxon>
        <taxon>IRL clade</taxon>
        <taxon>Trifolieae</taxon>
        <taxon>Medicago</taxon>
    </lineage>
</organism>
<evidence type="ECO:0000256" key="4">
    <source>
        <dbReference type="ARBA" id="ARBA00022737"/>
    </source>
</evidence>
<keyword evidence="7" id="KW-0808">Transferase</keyword>
<dbReference type="SUPFAM" id="SSF52058">
    <property type="entry name" value="L domain-like"/>
    <property type="match status" value="1"/>
</dbReference>
<dbReference type="Proteomes" id="UP000002051">
    <property type="component" value="Chromosome 4"/>
</dbReference>
<keyword evidence="7" id="KW-0418">Kinase</keyword>
<evidence type="ECO:0000256" key="2">
    <source>
        <dbReference type="ARBA" id="ARBA00022614"/>
    </source>
</evidence>
<keyword evidence="2" id="KW-0433">Leucine-rich repeat</keyword>
<dbReference type="InterPro" id="IPR032675">
    <property type="entry name" value="LRR_dom_sf"/>
</dbReference>
<keyword evidence="9" id="KW-1185">Reference proteome</keyword>
<evidence type="ECO:0000313" key="8">
    <source>
        <dbReference type="EnsemblPlants" id="KEH28526"/>
    </source>
</evidence>
<dbReference type="EnsemblPlants" id="KEH28526">
    <property type="protein sequence ID" value="KEH28526"/>
    <property type="gene ID" value="MTR_4g005420"/>
</dbReference>
<evidence type="ECO:0000256" key="5">
    <source>
        <dbReference type="ARBA" id="ARBA00023136"/>
    </source>
</evidence>
<accession>A0A072UGG7</accession>
<name>A0A072UGG7_MEDTR</name>
<dbReference type="EMBL" id="CM001220">
    <property type="protein sequence ID" value="KEH28526.1"/>
    <property type="molecule type" value="Genomic_DNA"/>
</dbReference>
<reference evidence="7 9" key="1">
    <citation type="journal article" date="2011" name="Nature">
        <title>The Medicago genome provides insight into the evolution of rhizobial symbioses.</title>
        <authorList>
            <person name="Young N.D."/>
            <person name="Debelle F."/>
            <person name="Oldroyd G.E."/>
            <person name="Geurts R."/>
            <person name="Cannon S.B."/>
            <person name="Udvardi M.K."/>
            <person name="Benedito V.A."/>
            <person name="Mayer K.F."/>
            <person name="Gouzy J."/>
            <person name="Schoof H."/>
            <person name="Van de Peer Y."/>
            <person name="Proost S."/>
            <person name="Cook D.R."/>
            <person name="Meyers B.C."/>
            <person name="Spannagl M."/>
            <person name="Cheung F."/>
            <person name="De Mita S."/>
            <person name="Krishnakumar V."/>
            <person name="Gundlach H."/>
            <person name="Zhou S."/>
            <person name="Mudge J."/>
            <person name="Bharti A.K."/>
            <person name="Murray J.D."/>
            <person name="Naoumkina M.A."/>
            <person name="Rosen B."/>
            <person name="Silverstein K.A."/>
            <person name="Tang H."/>
            <person name="Rombauts S."/>
            <person name="Zhao P.X."/>
            <person name="Zhou P."/>
            <person name="Barbe V."/>
            <person name="Bardou P."/>
            <person name="Bechner M."/>
            <person name="Bellec A."/>
            <person name="Berger A."/>
            <person name="Berges H."/>
            <person name="Bidwell S."/>
            <person name="Bisseling T."/>
            <person name="Choisne N."/>
            <person name="Couloux A."/>
            <person name="Denny R."/>
            <person name="Deshpande S."/>
            <person name="Dai X."/>
            <person name="Doyle J.J."/>
            <person name="Dudez A.M."/>
            <person name="Farmer A.D."/>
            <person name="Fouteau S."/>
            <person name="Franken C."/>
            <person name="Gibelin C."/>
            <person name="Gish J."/>
            <person name="Goldstein S."/>
            <person name="Gonzalez A.J."/>
            <person name="Green P.J."/>
            <person name="Hallab A."/>
            <person name="Hartog M."/>
            <person name="Hua A."/>
            <person name="Humphray S.J."/>
            <person name="Jeong D.H."/>
            <person name="Jing Y."/>
            <person name="Jocker A."/>
            <person name="Kenton S.M."/>
            <person name="Kim D.J."/>
            <person name="Klee K."/>
            <person name="Lai H."/>
            <person name="Lang C."/>
            <person name="Lin S."/>
            <person name="Macmil S.L."/>
            <person name="Magdelenat G."/>
            <person name="Matthews L."/>
            <person name="McCorrison J."/>
            <person name="Monaghan E.L."/>
            <person name="Mun J.H."/>
            <person name="Najar F.Z."/>
            <person name="Nicholson C."/>
            <person name="Noirot C."/>
            <person name="O'Bleness M."/>
            <person name="Paule C.R."/>
            <person name="Poulain J."/>
            <person name="Prion F."/>
            <person name="Qin B."/>
            <person name="Qu C."/>
            <person name="Retzel E.F."/>
            <person name="Riddle C."/>
            <person name="Sallet E."/>
            <person name="Samain S."/>
            <person name="Samson N."/>
            <person name="Sanders I."/>
            <person name="Saurat O."/>
            <person name="Scarpelli C."/>
            <person name="Schiex T."/>
            <person name="Segurens B."/>
            <person name="Severin A.J."/>
            <person name="Sherrier D.J."/>
            <person name="Shi R."/>
            <person name="Sims S."/>
            <person name="Singer S.R."/>
            <person name="Sinharoy S."/>
            <person name="Sterck L."/>
            <person name="Viollet A."/>
            <person name="Wang B.B."/>
            <person name="Wang K."/>
            <person name="Wang M."/>
            <person name="Wang X."/>
            <person name="Warfsmann J."/>
            <person name="Weissenbach J."/>
            <person name="White D.D."/>
            <person name="White J.D."/>
            <person name="Wiley G.B."/>
            <person name="Wincker P."/>
            <person name="Xing Y."/>
            <person name="Yang L."/>
            <person name="Yao Z."/>
            <person name="Ying F."/>
            <person name="Zhai J."/>
            <person name="Zhou L."/>
            <person name="Zuber A."/>
            <person name="Denarie J."/>
            <person name="Dixon R.A."/>
            <person name="May G.D."/>
            <person name="Schwartz D.C."/>
            <person name="Rogers J."/>
            <person name="Quetier F."/>
            <person name="Town C.D."/>
            <person name="Roe B.A."/>
        </authorList>
    </citation>
    <scope>NUCLEOTIDE SEQUENCE [LARGE SCALE GENOMIC DNA]</scope>
    <source>
        <strain evidence="7">A17</strain>
        <strain evidence="8 9">cv. Jemalong A17</strain>
    </source>
</reference>
<proteinExistence type="predicted"/>
<protein>
    <submittedName>
        <fullName evidence="7">Leucine-rich receptor-like kinase family protein</fullName>
    </submittedName>
</protein>